<dbReference type="Pfam" id="PF00528">
    <property type="entry name" value="BPD_transp_1"/>
    <property type="match status" value="1"/>
</dbReference>
<gene>
    <name evidence="9" type="ORF">ABB05_00230</name>
</gene>
<dbReference type="RefSeq" id="WP_057983344.1">
    <property type="nucleotide sequence ID" value="NZ_LDJR01000004.1"/>
</dbReference>
<feature type="transmembrane region" description="Helical" evidence="7">
    <location>
        <begin position="112"/>
        <end position="132"/>
    </location>
</feature>
<feature type="transmembrane region" description="Helical" evidence="7">
    <location>
        <begin position="81"/>
        <end position="100"/>
    </location>
</feature>
<evidence type="ECO:0000256" key="3">
    <source>
        <dbReference type="ARBA" id="ARBA00022475"/>
    </source>
</evidence>
<dbReference type="InterPro" id="IPR000515">
    <property type="entry name" value="MetI-like"/>
</dbReference>
<evidence type="ECO:0000313" key="9">
    <source>
        <dbReference type="EMBL" id="OAK75853.1"/>
    </source>
</evidence>
<evidence type="ECO:0000256" key="5">
    <source>
        <dbReference type="ARBA" id="ARBA00022989"/>
    </source>
</evidence>
<keyword evidence="5 7" id="KW-1133">Transmembrane helix</keyword>
<dbReference type="CDD" id="cd06261">
    <property type="entry name" value="TM_PBP2"/>
    <property type="match status" value="1"/>
</dbReference>
<keyword evidence="3" id="KW-1003">Cell membrane</keyword>
<dbReference type="Gene3D" id="1.10.3720.10">
    <property type="entry name" value="MetI-like"/>
    <property type="match status" value="1"/>
</dbReference>
<dbReference type="Proteomes" id="UP000077881">
    <property type="component" value="Unassembled WGS sequence"/>
</dbReference>
<dbReference type="InterPro" id="IPR035906">
    <property type="entry name" value="MetI-like_sf"/>
</dbReference>
<dbReference type="GO" id="GO:0055085">
    <property type="term" value="P:transmembrane transport"/>
    <property type="evidence" value="ECO:0007669"/>
    <property type="project" value="InterPro"/>
</dbReference>
<keyword evidence="4 7" id="KW-0812">Transmembrane</keyword>
<comment type="subcellular location">
    <subcellularLocation>
        <location evidence="1 7">Cell membrane</location>
        <topology evidence="1 7">Multi-pass membrane protein</topology>
    </subcellularLocation>
</comment>
<evidence type="ECO:0000256" key="1">
    <source>
        <dbReference type="ARBA" id="ARBA00004651"/>
    </source>
</evidence>
<name>A0A178A7F6_9BACI</name>
<evidence type="ECO:0000256" key="4">
    <source>
        <dbReference type="ARBA" id="ARBA00022692"/>
    </source>
</evidence>
<evidence type="ECO:0000256" key="7">
    <source>
        <dbReference type="RuleBase" id="RU363032"/>
    </source>
</evidence>
<dbReference type="PANTHER" id="PTHR43744">
    <property type="entry name" value="ABC TRANSPORTER PERMEASE PROTEIN MG189-RELATED-RELATED"/>
    <property type="match status" value="1"/>
</dbReference>
<organism evidence="9 10">
    <name type="scientific">Lederbergia galactosidilytica</name>
    <dbReference type="NCBI Taxonomy" id="217031"/>
    <lineage>
        <taxon>Bacteria</taxon>
        <taxon>Bacillati</taxon>
        <taxon>Bacillota</taxon>
        <taxon>Bacilli</taxon>
        <taxon>Bacillales</taxon>
        <taxon>Bacillaceae</taxon>
        <taxon>Lederbergia</taxon>
    </lineage>
</organism>
<dbReference type="STRING" id="217031.ABB05_00230"/>
<feature type="domain" description="ABC transmembrane type-1" evidence="8">
    <location>
        <begin position="77"/>
        <end position="282"/>
    </location>
</feature>
<protein>
    <submittedName>
        <fullName evidence="9">Sugar ABC transporter permease</fullName>
    </submittedName>
</protein>
<sequence>MLSAISESKSDRIFTVLNYTFLVLLLIIILYPLIFIVSASFSSAQAVTSGKVWLWPVDFSVEGYKAVFNHSKIWSGYANSLFYMVVGTLINVALTILAAYPLSRKGFRGRNIFMFLFVFTMIFDGGLIPTYLLVNDLGMVNTRWALLIPGALAVFNVIITITFFRTTIPGELLESAQLDGCNDFKFLWKIVLPLSAPIIAVISLFYAVGHWNQYFDALIYLRNENLFPLQIILREILIQSEVTSEMIGYATEFEAQTGLRELIKYAVIIVASLPVLIIYPFVQKHFVKGVMIGSLKE</sequence>
<reference evidence="9 10" key="1">
    <citation type="submission" date="2015-05" db="EMBL/GenBank/DDBJ databases">
        <title>Comparison of genome.</title>
        <authorList>
            <person name="Zheng Z."/>
            <person name="Sun M."/>
        </authorList>
    </citation>
    <scope>NUCLEOTIDE SEQUENCE [LARGE SCALE GENOMIC DNA]</scope>
    <source>
        <strain evidence="9 10">G25-74</strain>
    </source>
</reference>
<dbReference type="OrthoDB" id="9810086at2"/>
<feature type="transmembrane region" description="Helical" evidence="7">
    <location>
        <begin position="186"/>
        <end position="208"/>
    </location>
</feature>
<proteinExistence type="inferred from homology"/>
<evidence type="ECO:0000256" key="2">
    <source>
        <dbReference type="ARBA" id="ARBA00022448"/>
    </source>
</evidence>
<feature type="transmembrane region" description="Helical" evidence="7">
    <location>
        <begin position="144"/>
        <end position="165"/>
    </location>
</feature>
<evidence type="ECO:0000313" key="10">
    <source>
        <dbReference type="Proteomes" id="UP000077881"/>
    </source>
</evidence>
<feature type="transmembrane region" description="Helical" evidence="7">
    <location>
        <begin position="21"/>
        <end position="41"/>
    </location>
</feature>
<comment type="similarity">
    <text evidence="7">Belongs to the binding-protein-dependent transport system permease family.</text>
</comment>
<dbReference type="EMBL" id="LDJR01000004">
    <property type="protein sequence ID" value="OAK75853.1"/>
    <property type="molecule type" value="Genomic_DNA"/>
</dbReference>
<comment type="caution">
    <text evidence="9">The sequence shown here is derived from an EMBL/GenBank/DDBJ whole genome shotgun (WGS) entry which is preliminary data.</text>
</comment>
<dbReference type="PATRIC" id="fig|217031.6.peg.47"/>
<evidence type="ECO:0000259" key="8">
    <source>
        <dbReference type="PROSITE" id="PS50928"/>
    </source>
</evidence>
<dbReference type="SUPFAM" id="SSF161098">
    <property type="entry name" value="MetI-like"/>
    <property type="match status" value="1"/>
</dbReference>
<evidence type="ECO:0000256" key="6">
    <source>
        <dbReference type="ARBA" id="ARBA00023136"/>
    </source>
</evidence>
<dbReference type="AlphaFoldDB" id="A0A178A7F6"/>
<feature type="transmembrane region" description="Helical" evidence="7">
    <location>
        <begin position="262"/>
        <end position="282"/>
    </location>
</feature>
<keyword evidence="2 7" id="KW-0813">Transport</keyword>
<keyword evidence="6 7" id="KW-0472">Membrane</keyword>
<dbReference type="PANTHER" id="PTHR43744:SF9">
    <property type="entry name" value="POLYGALACTURONAN_RHAMNOGALACTURONAN TRANSPORT SYSTEM PERMEASE PROTEIN YTCP"/>
    <property type="match status" value="1"/>
</dbReference>
<dbReference type="PROSITE" id="PS50928">
    <property type="entry name" value="ABC_TM1"/>
    <property type="match status" value="1"/>
</dbReference>
<accession>A0A178A7F6</accession>
<keyword evidence="10" id="KW-1185">Reference proteome</keyword>
<dbReference type="GO" id="GO:0005886">
    <property type="term" value="C:plasma membrane"/>
    <property type="evidence" value="ECO:0007669"/>
    <property type="project" value="UniProtKB-SubCell"/>
</dbReference>